<reference evidence="2 3" key="1">
    <citation type="submission" date="2018-10" db="EMBL/GenBank/DDBJ databases">
        <title>Genome Sequence of Cohnella sp.</title>
        <authorList>
            <person name="Srinivasan S."/>
            <person name="Kim M.K."/>
        </authorList>
    </citation>
    <scope>NUCLEOTIDE SEQUENCE [LARGE SCALE GENOMIC DNA]</scope>
    <source>
        <strain evidence="2 3">18JY8-7</strain>
    </source>
</reference>
<dbReference type="Pfam" id="PF12708">
    <property type="entry name" value="Pect-lyase_RHGA_epim"/>
    <property type="match status" value="1"/>
</dbReference>
<dbReference type="InterPro" id="IPR024535">
    <property type="entry name" value="RHGA/B-epi-like_pectate_lyase"/>
</dbReference>
<feature type="domain" description="Rhamnogalacturonase A/B/Epimerase-like pectate lyase" evidence="1">
    <location>
        <begin position="24"/>
        <end position="129"/>
    </location>
</feature>
<name>A0A3G3JZY1_9BACL</name>
<dbReference type="EMBL" id="CP033433">
    <property type="protein sequence ID" value="AYQ73808.1"/>
    <property type="molecule type" value="Genomic_DNA"/>
</dbReference>
<organism evidence="2 3">
    <name type="scientific">Cohnella candidum</name>
    <dbReference type="NCBI Taxonomy" id="2674991"/>
    <lineage>
        <taxon>Bacteria</taxon>
        <taxon>Bacillati</taxon>
        <taxon>Bacillota</taxon>
        <taxon>Bacilli</taxon>
        <taxon>Bacillales</taxon>
        <taxon>Paenibacillaceae</taxon>
        <taxon>Cohnella</taxon>
    </lineage>
</organism>
<evidence type="ECO:0000259" key="1">
    <source>
        <dbReference type="Pfam" id="PF12708"/>
    </source>
</evidence>
<accession>A0A3G3JZY1</accession>
<dbReference type="InterPro" id="IPR012334">
    <property type="entry name" value="Pectin_lyas_fold"/>
</dbReference>
<gene>
    <name evidence="2" type="ORF">EAV92_15220</name>
</gene>
<protein>
    <recommendedName>
        <fullName evidence="1">Rhamnogalacturonase A/B/Epimerase-like pectate lyase domain-containing protein</fullName>
    </recommendedName>
</protein>
<dbReference type="AlphaFoldDB" id="A0A3G3JZY1"/>
<proteinExistence type="predicted"/>
<dbReference type="SUPFAM" id="SSF51126">
    <property type="entry name" value="Pectin lyase-like"/>
    <property type="match status" value="1"/>
</dbReference>
<dbReference type="KEGG" id="coh:EAV92_15220"/>
<sequence length="540" mass="59022">MEVQEMAISGQDLMNAYKDQYGVINVKQYGAKGDGVQDDTAAFIAAKKEVMRLVTNFSSENGQRRGNAVLYIPPGTYLIKSGKALMDDTMTSSAMGYSVQGAGRMITRIVFDPNPAGQYLFYNRDGWNQIHVSDIEFQSRNGANNLFYSYSSGRSHGMEFERIHVGGQWNYGFHLEGTNTDSEILWYKCGFSGEWNKVFYIPATASDQMVNYDFISCQFEVAKGDFIDVQKGGSINVIGGSLLYYPGTTVGGTMFKLGVGGGDHNSGAMRFLCMGARVELAKSVCRMLQSEWKAGIITFQNVDNSVQAYQADKNWVNVSINSQGDAFPNVVFDNCVLQGRHEYRYSGGGAQRLETIAYRSCSIAQHNTPDAFISLVNTSGTAPAAVPQISFRNCSGTGSTTMYKNLFDTELNWSNTTSGRAEKKVLSINTAGNTLPYNRAATEDVYLPLGAVITKVTVFMAPNTTSSTASGWSYTVRTSEATPTVLATATPSNGAPRNGFNTQKDVFFICDTEEKRHIVLAASSAVTEARKGYCLIEYIG</sequence>
<evidence type="ECO:0000313" key="2">
    <source>
        <dbReference type="EMBL" id="AYQ73808.1"/>
    </source>
</evidence>
<dbReference type="Gene3D" id="2.160.20.10">
    <property type="entry name" value="Single-stranded right-handed beta-helix, Pectin lyase-like"/>
    <property type="match status" value="1"/>
</dbReference>
<dbReference type="Proteomes" id="UP000269097">
    <property type="component" value="Chromosome"/>
</dbReference>
<keyword evidence="3" id="KW-1185">Reference proteome</keyword>
<dbReference type="InterPro" id="IPR011050">
    <property type="entry name" value="Pectin_lyase_fold/virulence"/>
</dbReference>
<evidence type="ECO:0000313" key="3">
    <source>
        <dbReference type="Proteomes" id="UP000269097"/>
    </source>
</evidence>